<name>L7MDK7_RHIPC</name>
<dbReference type="Pfam" id="PF00078">
    <property type="entry name" value="RVT_1"/>
    <property type="match status" value="1"/>
</dbReference>
<feature type="non-terminal residue" evidence="2">
    <location>
        <position position="687"/>
    </location>
</feature>
<organism evidence="2">
    <name type="scientific">Rhipicephalus pulchellus</name>
    <name type="common">Yellow backed tick</name>
    <name type="synonym">Dermacentor pulchellus</name>
    <dbReference type="NCBI Taxonomy" id="72859"/>
    <lineage>
        <taxon>Eukaryota</taxon>
        <taxon>Metazoa</taxon>
        <taxon>Ecdysozoa</taxon>
        <taxon>Arthropoda</taxon>
        <taxon>Chelicerata</taxon>
        <taxon>Arachnida</taxon>
        <taxon>Acari</taxon>
        <taxon>Parasitiformes</taxon>
        <taxon>Ixodida</taxon>
        <taxon>Ixodoidea</taxon>
        <taxon>Ixodidae</taxon>
        <taxon>Rhipicephalinae</taxon>
        <taxon>Rhipicephalus</taxon>
        <taxon>Rhipicephalus</taxon>
    </lineage>
</organism>
<evidence type="ECO:0000259" key="1">
    <source>
        <dbReference type="PROSITE" id="PS50878"/>
    </source>
</evidence>
<reference evidence="2" key="2">
    <citation type="journal article" date="2015" name="J. Proteomics">
        <title>Sexual differences in the sialomes of the zebra tick, Rhipicephalus pulchellus.</title>
        <authorList>
            <person name="Tan A.W."/>
            <person name="Francischetti I.M."/>
            <person name="Slovak M."/>
            <person name="Kini R.M."/>
            <person name="Ribeiro J.M."/>
        </authorList>
    </citation>
    <scope>NUCLEOTIDE SEQUENCE</scope>
    <source>
        <tissue evidence="2">Salivary gland</tissue>
    </source>
</reference>
<dbReference type="PROSITE" id="PS50878">
    <property type="entry name" value="RT_POL"/>
    <property type="match status" value="1"/>
</dbReference>
<sequence>RICKVLKSELWRQVRLYQDWLKIFVERHDGGGSLRDFQKLAAQSTEFLWQRTRISLPRRERPAAGTTSVTVLGGVSVPRDVQQVLEKGPKYSYQPSATRSQLVALVRDVAGRVCEPDRERAIAEGVDCLLRTVSDKPQKKPPIKKIVKCLKEEGLAVVEADKEGGFVVMPKEMFNMKAQDAIQKNFKPSSALPKKQKSLAVRWLKQRNLKHLQKDVSKSAKDSLEVFFTGKTHKSECPLRVIVSEKGTWQDEVSSYLQRCLSKLHIQDPFLLRSSTDLVQDLAHFKLATAKTAFSFDVQDLFYSVPQSGLFDAVRETIENSGEVDFQNFAGLSTDQFLELLQFYLQSTFVCFNGSYYVQKNGICIGSSVAPVLCDIFLSSIDKRIHAKTRNSNVVKIYRYVDDYLVFLSVPDTSLDVAVAELTNTFLTESGGLEFTSELPQDNSIQFLDIKLSFTKDHLCWMYNPRTKKSLLPYDSAHSKLIKRGIAITCLNSALVKSCEHRLVTGFTNQISRLKDAQFPPSVITGVCESLLQKLKRGNKVQEPKEKLSTHVIPYVHRLSHNIKKIAARYSVRIVFSAPCKLARICPLMANKAATACSKKHATRYTECVSNVVYIIPLSCGRVYIGQTGRCFNDRAREHHSAVSSNMGGHLADHCKRCGCAPLFKKTTFPRRTSSRTERETIEAFMI</sequence>
<dbReference type="EMBL" id="GACK01003711">
    <property type="protein sequence ID" value="JAA61323.1"/>
    <property type="molecule type" value="mRNA"/>
</dbReference>
<dbReference type="AlphaFoldDB" id="L7MDK7"/>
<evidence type="ECO:0000313" key="2">
    <source>
        <dbReference type="EMBL" id="JAA61323.1"/>
    </source>
</evidence>
<dbReference type="Gene3D" id="3.10.10.20">
    <property type="match status" value="1"/>
</dbReference>
<dbReference type="InterPro" id="IPR000477">
    <property type="entry name" value="RT_dom"/>
</dbReference>
<proteinExistence type="evidence at transcript level"/>
<feature type="domain" description="Reverse transcriptase" evidence="1">
    <location>
        <begin position="210"/>
        <end position="452"/>
    </location>
</feature>
<feature type="non-terminal residue" evidence="2">
    <location>
        <position position="1"/>
    </location>
</feature>
<dbReference type="PANTHER" id="PTHR21301:SF10">
    <property type="entry name" value="REVERSE TRANSCRIPTASE DOMAIN-CONTAINING PROTEIN"/>
    <property type="match status" value="1"/>
</dbReference>
<accession>L7MDK7</accession>
<dbReference type="PANTHER" id="PTHR21301">
    <property type="entry name" value="REVERSE TRANSCRIPTASE"/>
    <property type="match status" value="1"/>
</dbReference>
<dbReference type="Gene3D" id="3.30.70.2630">
    <property type="match status" value="1"/>
</dbReference>
<dbReference type="Gene3D" id="1.10.10.2210">
    <property type="match status" value="1"/>
</dbReference>
<dbReference type="CDD" id="cd00304">
    <property type="entry name" value="RT_like"/>
    <property type="match status" value="1"/>
</dbReference>
<protein>
    <submittedName>
        <fullName evidence="2">Putative tick transposon</fullName>
    </submittedName>
</protein>
<reference evidence="2" key="1">
    <citation type="submission" date="2012-11" db="EMBL/GenBank/DDBJ databases">
        <authorList>
            <person name="Lucero-Rivera Y.E."/>
            <person name="Tovar-Ramirez D."/>
        </authorList>
    </citation>
    <scope>NUCLEOTIDE SEQUENCE</scope>
    <source>
        <tissue evidence="2">Salivary gland</tissue>
    </source>
</reference>